<dbReference type="RefSeq" id="WP_015245184.1">
    <property type="nucleotide sequence ID" value="NC_019892.1"/>
</dbReference>
<reference evidence="2 3" key="1">
    <citation type="submission" date="2012-02" db="EMBL/GenBank/DDBJ databases">
        <title>Complete sequence of chromosome of Singulisphaera acidiphila DSM 18658.</title>
        <authorList>
            <consortium name="US DOE Joint Genome Institute (JGI-PGF)"/>
            <person name="Lucas S."/>
            <person name="Copeland A."/>
            <person name="Lapidus A."/>
            <person name="Glavina del Rio T."/>
            <person name="Dalin E."/>
            <person name="Tice H."/>
            <person name="Bruce D."/>
            <person name="Goodwin L."/>
            <person name="Pitluck S."/>
            <person name="Peters L."/>
            <person name="Ovchinnikova G."/>
            <person name="Chertkov O."/>
            <person name="Kyrpides N."/>
            <person name="Mavromatis K."/>
            <person name="Ivanova N."/>
            <person name="Brettin T."/>
            <person name="Detter J.C."/>
            <person name="Han C."/>
            <person name="Larimer F."/>
            <person name="Land M."/>
            <person name="Hauser L."/>
            <person name="Markowitz V."/>
            <person name="Cheng J.-F."/>
            <person name="Hugenholtz P."/>
            <person name="Woyke T."/>
            <person name="Wu D."/>
            <person name="Tindall B."/>
            <person name="Pomrenke H."/>
            <person name="Brambilla E."/>
            <person name="Klenk H.-P."/>
            <person name="Eisen J.A."/>
        </authorList>
    </citation>
    <scope>NUCLEOTIDE SEQUENCE [LARGE SCALE GENOMIC DNA]</scope>
    <source>
        <strain evidence="3">ATCC BAA-1392 / DSM 18658 / VKM B-2454 / MOB10</strain>
    </source>
</reference>
<evidence type="ECO:0000313" key="2">
    <source>
        <dbReference type="EMBL" id="AGA26014.1"/>
    </source>
</evidence>
<keyword evidence="3" id="KW-1185">Reference proteome</keyword>
<dbReference type="HOGENOM" id="CLU_1030135_0_0_0"/>
<sequence>MSHADRESTKQNIIRAGRCVMEVAMAREGAYTDHDAAFLLGGAVYRLSRLVQDYRDKSKSLRSQEKTKFVSVDDFKFTSPNENDRCVRLMEEILGKILDRWRQERREFFLALKDYYDRWILDDEGNPIEGPPDRPELPCVEESRIVLSQDEIDGLRAVIARFELAEDMPGLPSAQPQSHDAETQNQASITDKRSRNEDRDEFIYDEYVKGTPSKEIVSQFSQHGWKKFGSSQGPAQAVRGAVRRFALRRNLPIPNRGQGINHRLSRPECN</sequence>
<dbReference type="STRING" id="886293.Sinac_1636"/>
<feature type="compositionally biased region" description="Polar residues" evidence="1">
    <location>
        <begin position="174"/>
        <end position="189"/>
    </location>
</feature>
<name>L0D9E7_SINAD</name>
<proteinExistence type="predicted"/>
<feature type="region of interest" description="Disordered" evidence="1">
    <location>
        <begin position="169"/>
        <end position="196"/>
    </location>
</feature>
<gene>
    <name evidence="2" type="ordered locus">Sinac_1636</name>
</gene>
<dbReference type="Proteomes" id="UP000010798">
    <property type="component" value="Chromosome"/>
</dbReference>
<organism evidence="2 3">
    <name type="scientific">Singulisphaera acidiphila (strain ATCC BAA-1392 / DSM 18658 / VKM B-2454 / MOB10)</name>
    <dbReference type="NCBI Taxonomy" id="886293"/>
    <lineage>
        <taxon>Bacteria</taxon>
        <taxon>Pseudomonadati</taxon>
        <taxon>Planctomycetota</taxon>
        <taxon>Planctomycetia</taxon>
        <taxon>Isosphaerales</taxon>
        <taxon>Isosphaeraceae</taxon>
        <taxon>Singulisphaera</taxon>
    </lineage>
</organism>
<evidence type="ECO:0000256" key="1">
    <source>
        <dbReference type="SAM" id="MobiDB-lite"/>
    </source>
</evidence>
<dbReference type="AlphaFoldDB" id="L0D9E7"/>
<dbReference type="KEGG" id="saci:Sinac_1636"/>
<protein>
    <submittedName>
        <fullName evidence="2">Uncharacterized protein</fullName>
    </submittedName>
</protein>
<dbReference type="EMBL" id="CP003364">
    <property type="protein sequence ID" value="AGA26014.1"/>
    <property type="molecule type" value="Genomic_DNA"/>
</dbReference>
<evidence type="ECO:0000313" key="3">
    <source>
        <dbReference type="Proteomes" id="UP000010798"/>
    </source>
</evidence>
<accession>L0D9E7</accession>